<dbReference type="EMBL" id="PDOD01000001">
    <property type="protein sequence ID" value="PYZ94774.1"/>
    <property type="molecule type" value="Genomic_DNA"/>
</dbReference>
<evidence type="ECO:0000313" key="1">
    <source>
        <dbReference type="EMBL" id="PYZ94774.1"/>
    </source>
</evidence>
<dbReference type="AlphaFoldDB" id="A0A323TLF3"/>
<reference evidence="1 2" key="1">
    <citation type="submission" date="2017-10" db="EMBL/GenBank/DDBJ databases">
        <title>Bacillus sp. nov., a halophilic bacterium isolated from a Keqin Lake.</title>
        <authorList>
            <person name="Wang H."/>
        </authorList>
    </citation>
    <scope>NUCLEOTIDE SEQUENCE [LARGE SCALE GENOMIC DNA]</scope>
    <source>
        <strain evidence="1 2">KQ-12</strain>
    </source>
</reference>
<protein>
    <recommendedName>
        <fullName evidence="3">Replicative helicase inhibitor G39P N-terminal domain-containing protein</fullName>
    </recommendedName>
</protein>
<name>A0A323TLF3_9BACI</name>
<proteinExistence type="predicted"/>
<gene>
    <name evidence="1" type="ORF">CR194_04395</name>
</gene>
<organism evidence="1 2">
    <name type="scientific">Salipaludibacillus keqinensis</name>
    <dbReference type="NCBI Taxonomy" id="2045207"/>
    <lineage>
        <taxon>Bacteria</taxon>
        <taxon>Bacillati</taxon>
        <taxon>Bacillota</taxon>
        <taxon>Bacilli</taxon>
        <taxon>Bacillales</taxon>
        <taxon>Bacillaceae</taxon>
    </lineage>
</organism>
<dbReference type="SUPFAM" id="SSF89064">
    <property type="entry name" value="Replisome organizer (g39p helicase loader/inhibitor protein)"/>
    <property type="match status" value="1"/>
</dbReference>
<dbReference type="RefSeq" id="WP_110608408.1">
    <property type="nucleotide sequence ID" value="NZ_PDOD01000001.1"/>
</dbReference>
<evidence type="ECO:0000313" key="2">
    <source>
        <dbReference type="Proteomes" id="UP000248214"/>
    </source>
</evidence>
<evidence type="ECO:0008006" key="3">
    <source>
        <dbReference type="Google" id="ProtNLM"/>
    </source>
</evidence>
<dbReference type="Gene3D" id="1.10.8.200">
    <property type="entry name" value="Replisome organizer (g39p helicase loader/inhibitor protein)"/>
    <property type="match status" value="1"/>
</dbReference>
<dbReference type="OrthoDB" id="2930007at2"/>
<dbReference type="InterPro" id="IPR036173">
    <property type="entry name" value="G39-like_N_sf"/>
</dbReference>
<accession>A0A323TLF3</accession>
<dbReference type="Proteomes" id="UP000248214">
    <property type="component" value="Unassembled WGS sequence"/>
</dbReference>
<sequence length="93" mass="10946">MTLKETALLLKEIDRFFPERLNLDKDMAKSWHRLLESQAYEEVVARLDEYAVSNKYPPLIYDLYEKPRPERKKFGLSQIDKWEAEASGGPIQS</sequence>
<keyword evidence="2" id="KW-1185">Reference proteome</keyword>
<comment type="caution">
    <text evidence="1">The sequence shown here is derived from an EMBL/GenBank/DDBJ whole genome shotgun (WGS) entry which is preliminary data.</text>
</comment>